<feature type="domain" description="Transcription factor zinc-finger" evidence="1">
    <location>
        <begin position="6"/>
        <end position="40"/>
    </location>
</feature>
<evidence type="ECO:0000313" key="3">
    <source>
        <dbReference type="Proteomes" id="UP000662747"/>
    </source>
</evidence>
<dbReference type="RefSeq" id="WP_206720702.1">
    <property type="nucleotide sequence ID" value="NZ_CP071090.1"/>
</dbReference>
<dbReference type="Pfam" id="PF13453">
    <property type="entry name" value="Zn_ribbon_TFIIB"/>
    <property type="match status" value="1"/>
</dbReference>
<gene>
    <name evidence="2" type="ORF">JY651_27610</name>
</gene>
<proteinExistence type="predicted"/>
<keyword evidence="3" id="KW-1185">Reference proteome</keyword>
<evidence type="ECO:0000259" key="1">
    <source>
        <dbReference type="Pfam" id="PF13453"/>
    </source>
</evidence>
<protein>
    <submittedName>
        <fullName evidence="2">Zf-TFIIB domain-containing protein</fullName>
    </submittedName>
</protein>
<dbReference type="InterPro" id="IPR027392">
    <property type="entry name" value="TF_Znf"/>
</dbReference>
<accession>A0ABX7NNR8</accession>
<organism evidence="2 3">
    <name type="scientific">Pyxidicoccus parkwayensis</name>
    <dbReference type="NCBI Taxonomy" id="2813578"/>
    <lineage>
        <taxon>Bacteria</taxon>
        <taxon>Pseudomonadati</taxon>
        <taxon>Myxococcota</taxon>
        <taxon>Myxococcia</taxon>
        <taxon>Myxococcales</taxon>
        <taxon>Cystobacterineae</taxon>
        <taxon>Myxococcaceae</taxon>
        <taxon>Pyxidicoccus</taxon>
    </lineage>
</organism>
<reference evidence="2 3" key="1">
    <citation type="submission" date="2021-02" db="EMBL/GenBank/DDBJ databases">
        <title>De Novo genome assembly of isolated myxobacteria.</title>
        <authorList>
            <person name="Stevens D.C."/>
        </authorList>
    </citation>
    <scope>NUCLEOTIDE SEQUENCE [LARGE SCALE GENOMIC DNA]</scope>
    <source>
        <strain evidence="3">SCPEA02</strain>
    </source>
</reference>
<sequence>MPPRACPFCHRAMQVLLHGRIELDRCLDCEATWFDRDELAPLAGASGAPALTRDQPVGRCPGCGGLLWSARVEGCELLACITCAGCIVSDNQLRRVREGRRLQPGTPRLQFVCVGCKDRYAFEKAERVTTGLACAHCAADLPRWAPPAPRVEPHAEGAPPASSSGGVFTSVVDILLDLLTFP</sequence>
<dbReference type="EMBL" id="CP071090">
    <property type="protein sequence ID" value="QSQ19114.1"/>
    <property type="molecule type" value="Genomic_DNA"/>
</dbReference>
<name>A0ABX7NNR8_9BACT</name>
<dbReference type="Proteomes" id="UP000662747">
    <property type="component" value="Chromosome"/>
</dbReference>
<evidence type="ECO:0000313" key="2">
    <source>
        <dbReference type="EMBL" id="QSQ19114.1"/>
    </source>
</evidence>